<evidence type="ECO:0000313" key="2">
    <source>
        <dbReference type="EMBL" id="QLI06029.1"/>
    </source>
</evidence>
<evidence type="ECO:0000256" key="1">
    <source>
        <dbReference type="SAM" id="SignalP"/>
    </source>
</evidence>
<keyword evidence="1" id="KW-0732">Signal</keyword>
<dbReference type="EMBL" id="CP049075">
    <property type="protein sequence ID" value="QLI06029.1"/>
    <property type="molecule type" value="Genomic_DNA"/>
</dbReference>
<evidence type="ECO:0000313" key="3">
    <source>
        <dbReference type="Proteomes" id="UP000509414"/>
    </source>
</evidence>
<proteinExistence type="predicted"/>
<feature type="chain" id="PRO_5028852565" evidence="1">
    <location>
        <begin position="18"/>
        <end position="54"/>
    </location>
</feature>
<dbReference type="KEGG" id="cinf:CINF_1552"/>
<organism evidence="2 3">
    <name type="scientific">Candidatus Campylobacter infans</name>
    <dbReference type="NCBI Taxonomy" id="2561898"/>
    <lineage>
        <taxon>Bacteria</taxon>
        <taxon>Pseudomonadati</taxon>
        <taxon>Campylobacterota</taxon>
        <taxon>Epsilonproteobacteria</taxon>
        <taxon>Campylobacterales</taxon>
        <taxon>Campylobacteraceae</taxon>
        <taxon>Campylobacter</taxon>
    </lineage>
</organism>
<protein>
    <submittedName>
        <fullName evidence="2">Uncharacterized protein</fullName>
    </submittedName>
</protein>
<feature type="signal peptide" evidence="1">
    <location>
        <begin position="1"/>
        <end position="17"/>
    </location>
</feature>
<dbReference type="Proteomes" id="UP000509414">
    <property type="component" value="Chromosome"/>
</dbReference>
<reference evidence="2 3" key="1">
    <citation type="submission" date="2020-02" db="EMBL/GenBank/DDBJ databases">
        <title>Complete genome sequence of the novel Campylobacter species Candidatus Campylobacter infans.</title>
        <authorList>
            <person name="Duim B."/>
            <person name="Zomer A."/>
            <person name="van der Graaf L."/>
            <person name="Wagenaar J."/>
        </authorList>
    </citation>
    <scope>NUCLEOTIDE SEQUENCE [LARGE SCALE GENOMIC DNA]</scope>
    <source>
        <strain evidence="2 3">19S00001</strain>
    </source>
</reference>
<accession>A0A7H9CMJ2</accession>
<sequence>MKKIVLAIMLLAYALFSADNFTFEKVNNAQEVSNKKFTLITGGLDKFSNLCNKE</sequence>
<dbReference type="AlphaFoldDB" id="A0A7H9CMJ2"/>
<dbReference type="RefSeq" id="WP_179975134.1">
    <property type="nucleotide sequence ID" value="NZ_CP049075.1"/>
</dbReference>
<name>A0A7H9CMJ2_9BACT</name>
<keyword evidence="3" id="KW-1185">Reference proteome</keyword>
<gene>
    <name evidence="2" type="ORF">CINF_1552</name>
</gene>